<dbReference type="InterPro" id="IPR013083">
    <property type="entry name" value="Znf_RING/FYVE/PHD"/>
</dbReference>
<gene>
    <name evidence="2" type="ORF">BDV98DRAFT_659050</name>
</gene>
<dbReference type="Proteomes" id="UP000305067">
    <property type="component" value="Unassembled WGS sequence"/>
</dbReference>
<keyword evidence="3" id="KW-1185">Reference proteome</keyword>
<name>A0A5C3Q3E2_9AGAR</name>
<evidence type="ECO:0000256" key="1">
    <source>
        <dbReference type="SAM" id="MobiDB-lite"/>
    </source>
</evidence>
<protein>
    <submittedName>
        <fullName evidence="2">Uncharacterized protein</fullName>
    </submittedName>
</protein>
<dbReference type="STRING" id="1884261.A0A5C3Q3E2"/>
<sequence length="313" mass="34788">MKKKGRAVLELKSSVATHLAAQLSPFLILVGGIESQDRVFTRQCAALMDVERLKVRFQSENNPGIDEVTAHLPVLEPAEPSAVSLLPSKMRKQWSQSVTLKNYYKYTKVPATDSERQLSSHPQSDTRPTSPSPIESGYNHHVPIHPPASQKAPSAPLSQLPQAIRRSTRLAPSTECPTTRQAATRTSTGTQDQPDSAATMFVFQCRCGRKGQDADVKGGRLQHKMGTAHLGGLIQCDQCLRWMHIACQRRGRADKLGEDVEFSCDWCGYLMSDFNRIRRGLKNSSLPANQLQKDEKKKSGYVNSILLLQTTMY</sequence>
<feature type="compositionally biased region" description="Polar residues" evidence="1">
    <location>
        <begin position="175"/>
        <end position="195"/>
    </location>
</feature>
<evidence type="ECO:0000313" key="2">
    <source>
        <dbReference type="EMBL" id="TFK96615.1"/>
    </source>
</evidence>
<feature type="compositionally biased region" description="Polar residues" evidence="1">
    <location>
        <begin position="119"/>
        <end position="133"/>
    </location>
</feature>
<proteinExistence type="predicted"/>
<dbReference type="SUPFAM" id="SSF57903">
    <property type="entry name" value="FYVE/PHD zinc finger"/>
    <property type="match status" value="1"/>
</dbReference>
<dbReference type="InterPro" id="IPR011011">
    <property type="entry name" value="Znf_FYVE_PHD"/>
</dbReference>
<dbReference type="OrthoDB" id="3027520at2759"/>
<evidence type="ECO:0000313" key="3">
    <source>
        <dbReference type="Proteomes" id="UP000305067"/>
    </source>
</evidence>
<organism evidence="2 3">
    <name type="scientific">Pterulicium gracile</name>
    <dbReference type="NCBI Taxonomy" id="1884261"/>
    <lineage>
        <taxon>Eukaryota</taxon>
        <taxon>Fungi</taxon>
        <taxon>Dikarya</taxon>
        <taxon>Basidiomycota</taxon>
        <taxon>Agaricomycotina</taxon>
        <taxon>Agaricomycetes</taxon>
        <taxon>Agaricomycetidae</taxon>
        <taxon>Agaricales</taxon>
        <taxon>Pleurotineae</taxon>
        <taxon>Pterulaceae</taxon>
        <taxon>Pterulicium</taxon>
    </lineage>
</organism>
<dbReference type="Gene3D" id="3.30.40.10">
    <property type="entry name" value="Zinc/RING finger domain, C3HC4 (zinc finger)"/>
    <property type="match status" value="1"/>
</dbReference>
<feature type="region of interest" description="Disordered" evidence="1">
    <location>
        <begin position="111"/>
        <end position="195"/>
    </location>
</feature>
<dbReference type="EMBL" id="ML178857">
    <property type="protein sequence ID" value="TFK96615.1"/>
    <property type="molecule type" value="Genomic_DNA"/>
</dbReference>
<reference evidence="2 3" key="1">
    <citation type="journal article" date="2019" name="Nat. Ecol. Evol.">
        <title>Megaphylogeny resolves global patterns of mushroom evolution.</title>
        <authorList>
            <person name="Varga T."/>
            <person name="Krizsan K."/>
            <person name="Foldi C."/>
            <person name="Dima B."/>
            <person name="Sanchez-Garcia M."/>
            <person name="Sanchez-Ramirez S."/>
            <person name="Szollosi G.J."/>
            <person name="Szarkandi J.G."/>
            <person name="Papp V."/>
            <person name="Albert L."/>
            <person name="Andreopoulos W."/>
            <person name="Angelini C."/>
            <person name="Antonin V."/>
            <person name="Barry K.W."/>
            <person name="Bougher N.L."/>
            <person name="Buchanan P."/>
            <person name="Buyck B."/>
            <person name="Bense V."/>
            <person name="Catcheside P."/>
            <person name="Chovatia M."/>
            <person name="Cooper J."/>
            <person name="Damon W."/>
            <person name="Desjardin D."/>
            <person name="Finy P."/>
            <person name="Geml J."/>
            <person name="Haridas S."/>
            <person name="Hughes K."/>
            <person name="Justo A."/>
            <person name="Karasinski D."/>
            <person name="Kautmanova I."/>
            <person name="Kiss B."/>
            <person name="Kocsube S."/>
            <person name="Kotiranta H."/>
            <person name="LaButti K.M."/>
            <person name="Lechner B.E."/>
            <person name="Liimatainen K."/>
            <person name="Lipzen A."/>
            <person name="Lukacs Z."/>
            <person name="Mihaltcheva S."/>
            <person name="Morgado L.N."/>
            <person name="Niskanen T."/>
            <person name="Noordeloos M.E."/>
            <person name="Ohm R.A."/>
            <person name="Ortiz-Santana B."/>
            <person name="Ovrebo C."/>
            <person name="Racz N."/>
            <person name="Riley R."/>
            <person name="Savchenko A."/>
            <person name="Shiryaev A."/>
            <person name="Soop K."/>
            <person name="Spirin V."/>
            <person name="Szebenyi C."/>
            <person name="Tomsovsky M."/>
            <person name="Tulloss R.E."/>
            <person name="Uehling J."/>
            <person name="Grigoriev I.V."/>
            <person name="Vagvolgyi C."/>
            <person name="Papp T."/>
            <person name="Martin F.M."/>
            <person name="Miettinen O."/>
            <person name="Hibbett D.S."/>
            <person name="Nagy L.G."/>
        </authorList>
    </citation>
    <scope>NUCLEOTIDE SEQUENCE [LARGE SCALE GENOMIC DNA]</scope>
    <source>
        <strain evidence="2 3">CBS 309.79</strain>
    </source>
</reference>
<accession>A0A5C3Q3E2</accession>
<dbReference type="AlphaFoldDB" id="A0A5C3Q3E2"/>